<evidence type="ECO:0000259" key="17">
    <source>
        <dbReference type="PROSITE" id="PS50011"/>
    </source>
</evidence>
<evidence type="ECO:0000256" key="11">
    <source>
        <dbReference type="ARBA" id="ARBA00022989"/>
    </source>
</evidence>
<sequence length="624" mass="68947">MDFYGHPYRFSLSSFSLLSDFIEKVKDFFNFAVSAIIGNIFSAILTFFFALVGTFLGAMTGALIGQETESGFVRGAAVGAISGAVFSIEVFESSLLLWQSDESGILCLLYLIDVIASLLSGRLVRERIGPAMLSAVQSQMGAAETTFEDVQNIFDTGSVRGLAGDLVEKIPKITIRSNDNADASGEKVSCSVCLQDFQSGETVRSLPQCHHMFHLPCIDKWLLSHGSCPLCRRDLFLRKLNRKRSHNGGLKAEKLKLRYFKLEELEKATENFSADCLLGSGAFGNVYKGSFEGEGTLAIKRAHVESYQTTEEFRNEVRLLSTVNHPNLIGLVGFSEESGPKGAKILVYEYVPHGSLLEYIIGRGGRNLTWRQRVNIAIGAAKGIAHLHDGIKPSIIHRDIKPSNILIGERFEAKVSDFGLVKMGPIGDQSHVSSQVKGTPGYLDPAYCTSFHLSPFSDVYSFGVILLQLVSGRPAVDTTRNHIIDWARPSIERGNIEEILDTTLLSKPCNMEMMLKMGELGLRCVAKTPKDRPTMTQVWQELENTFHEHPSLSSKPTTTTKFPRSTEQGISFEQDCSQSFVSIDGVGFQKFHIELDSISSQSNSLRCFEINSASIDIDKENLKY</sequence>
<keyword evidence="7 14" id="KW-0863">Zinc-finger</keyword>
<dbReference type="InterPro" id="IPR001841">
    <property type="entry name" value="Znf_RING"/>
</dbReference>
<evidence type="ECO:0000256" key="13">
    <source>
        <dbReference type="ARBA" id="ARBA00061072"/>
    </source>
</evidence>
<dbReference type="GO" id="GO:0016020">
    <property type="term" value="C:membrane"/>
    <property type="evidence" value="ECO:0007669"/>
    <property type="project" value="UniProtKB-SubCell"/>
</dbReference>
<evidence type="ECO:0000313" key="19">
    <source>
        <dbReference type="EMBL" id="KAA3457567.1"/>
    </source>
</evidence>
<keyword evidence="11 16" id="KW-1133">Transmembrane helix</keyword>
<evidence type="ECO:0000256" key="6">
    <source>
        <dbReference type="ARBA" id="ARBA00022741"/>
    </source>
</evidence>
<evidence type="ECO:0000256" key="4">
    <source>
        <dbReference type="ARBA" id="ARBA00022692"/>
    </source>
</evidence>
<dbReference type="OrthoDB" id="4062651at2759"/>
<dbReference type="EMBL" id="SMMG02000011">
    <property type="protein sequence ID" value="KAA3457567.1"/>
    <property type="molecule type" value="Genomic_DNA"/>
</dbReference>
<dbReference type="SUPFAM" id="SSF56112">
    <property type="entry name" value="Protein kinase-like (PK-like)"/>
    <property type="match status" value="1"/>
</dbReference>
<protein>
    <submittedName>
        <fullName evidence="19">Putative serine/threonine-protein kinase NAK</fullName>
    </submittedName>
</protein>
<dbReference type="PROSITE" id="PS00107">
    <property type="entry name" value="PROTEIN_KINASE_ATP"/>
    <property type="match status" value="1"/>
</dbReference>
<dbReference type="PROSITE" id="PS50089">
    <property type="entry name" value="ZF_RING_2"/>
    <property type="match status" value="1"/>
</dbReference>
<gene>
    <name evidence="19" type="ORF">EPI10_004233</name>
</gene>
<keyword evidence="6 15" id="KW-0547">Nucleotide-binding</keyword>
<evidence type="ECO:0000256" key="16">
    <source>
        <dbReference type="SAM" id="Phobius"/>
    </source>
</evidence>
<evidence type="ECO:0000256" key="14">
    <source>
        <dbReference type="PROSITE-ProRule" id="PRU00175"/>
    </source>
</evidence>
<evidence type="ECO:0000256" key="10">
    <source>
        <dbReference type="ARBA" id="ARBA00022840"/>
    </source>
</evidence>
<keyword evidence="4 16" id="KW-0812">Transmembrane</keyword>
<evidence type="ECO:0000256" key="3">
    <source>
        <dbReference type="ARBA" id="ARBA00022679"/>
    </source>
</evidence>
<evidence type="ECO:0000256" key="7">
    <source>
        <dbReference type="ARBA" id="ARBA00022771"/>
    </source>
</evidence>
<keyword evidence="2" id="KW-0723">Serine/threonine-protein kinase</keyword>
<dbReference type="PANTHER" id="PTHR47989">
    <property type="entry name" value="OS01G0750732 PROTEIN"/>
    <property type="match status" value="1"/>
</dbReference>
<dbReference type="GO" id="GO:0005524">
    <property type="term" value="F:ATP binding"/>
    <property type="evidence" value="ECO:0007669"/>
    <property type="project" value="UniProtKB-UniRule"/>
</dbReference>
<dbReference type="PANTHER" id="PTHR47989:SF61">
    <property type="entry name" value="PROTEIN KINASE DOMAIN-CONTAINING PROTEIN"/>
    <property type="match status" value="1"/>
</dbReference>
<evidence type="ECO:0000256" key="1">
    <source>
        <dbReference type="ARBA" id="ARBA00004141"/>
    </source>
</evidence>
<keyword evidence="12 16" id="KW-0472">Membrane</keyword>
<dbReference type="SMART" id="SM00184">
    <property type="entry name" value="RING"/>
    <property type="match status" value="1"/>
</dbReference>
<keyword evidence="8 19" id="KW-0418">Kinase</keyword>
<evidence type="ECO:0000313" key="20">
    <source>
        <dbReference type="Proteomes" id="UP000325315"/>
    </source>
</evidence>
<evidence type="ECO:0000256" key="5">
    <source>
        <dbReference type="ARBA" id="ARBA00022723"/>
    </source>
</evidence>
<feature type="transmembrane region" description="Helical" evidence="16">
    <location>
        <begin position="28"/>
        <end position="59"/>
    </location>
</feature>
<dbReference type="FunFam" id="3.30.200.20:FF:000466">
    <property type="entry name" value="Putative LRR receptor-like serine/threonine-protein kinase"/>
    <property type="match status" value="1"/>
</dbReference>
<dbReference type="GO" id="GO:0004674">
    <property type="term" value="F:protein serine/threonine kinase activity"/>
    <property type="evidence" value="ECO:0007669"/>
    <property type="project" value="UniProtKB-KW"/>
</dbReference>
<keyword evidence="3" id="KW-0808">Transferase</keyword>
<comment type="similarity">
    <text evidence="13">Belongs to the RING-type zinc finger family. NIP subfamily.</text>
</comment>
<dbReference type="Pfam" id="PF13639">
    <property type="entry name" value="zf-RING_2"/>
    <property type="match status" value="1"/>
</dbReference>
<dbReference type="PROSITE" id="PS00108">
    <property type="entry name" value="PROTEIN_KINASE_ST"/>
    <property type="match status" value="1"/>
</dbReference>
<evidence type="ECO:0000256" key="12">
    <source>
        <dbReference type="ARBA" id="ARBA00023136"/>
    </source>
</evidence>
<dbReference type="GO" id="GO:0008270">
    <property type="term" value="F:zinc ion binding"/>
    <property type="evidence" value="ECO:0007669"/>
    <property type="project" value="UniProtKB-KW"/>
</dbReference>
<dbReference type="Pfam" id="PF00069">
    <property type="entry name" value="Pkinase"/>
    <property type="match status" value="1"/>
</dbReference>
<reference evidence="20" key="1">
    <citation type="journal article" date="2019" name="Plant Biotechnol. J.">
        <title>Genome sequencing of the Australian wild diploid species Gossypium australe highlights disease resistance and delayed gland morphogenesis.</title>
        <authorList>
            <person name="Cai Y."/>
            <person name="Cai X."/>
            <person name="Wang Q."/>
            <person name="Wang P."/>
            <person name="Zhang Y."/>
            <person name="Cai C."/>
            <person name="Xu Y."/>
            <person name="Wang K."/>
            <person name="Zhou Z."/>
            <person name="Wang C."/>
            <person name="Geng S."/>
            <person name="Li B."/>
            <person name="Dong Q."/>
            <person name="Hou Y."/>
            <person name="Wang H."/>
            <person name="Ai P."/>
            <person name="Liu Z."/>
            <person name="Yi F."/>
            <person name="Sun M."/>
            <person name="An G."/>
            <person name="Cheng J."/>
            <person name="Zhang Y."/>
            <person name="Shi Q."/>
            <person name="Xie Y."/>
            <person name="Shi X."/>
            <person name="Chang Y."/>
            <person name="Huang F."/>
            <person name="Chen Y."/>
            <person name="Hong S."/>
            <person name="Mi L."/>
            <person name="Sun Q."/>
            <person name="Zhang L."/>
            <person name="Zhou B."/>
            <person name="Peng R."/>
            <person name="Zhang X."/>
            <person name="Liu F."/>
        </authorList>
    </citation>
    <scope>NUCLEOTIDE SEQUENCE [LARGE SCALE GENOMIC DNA]</scope>
    <source>
        <strain evidence="20">cv. PA1801</strain>
    </source>
</reference>
<dbReference type="CDD" id="cd14066">
    <property type="entry name" value="STKc_IRAK"/>
    <property type="match status" value="1"/>
</dbReference>
<feature type="domain" description="RING-type" evidence="18">
    <location>
        <begin position="190"/>
        <end position="232"/>
    </location>
</feature>
<dbReference type="FunFam" id="3.30.40.10:FF:000505">
    <property type="entry name" value="NEP1-interacting protein-like 1"/>
    <property type="match status" value="1"/>
</dbReference>
<keyword evidence="10 15" id="KW-0067">ATP-binding</keyword>
<keyword evidence="20" id="KW-1185">Reference proteome</keyword>
<dbReference type="InterPro" id="IPR011009">
    <property type="entry name" value="Kinase-like_dom_sf"/>
</dbReference>
<evidence type="ECO:0000256" key="8">
    <source>
        <dbReference type="ARBA" id="ARBA00022777"/>
    </source>
</evidence>
<dbReference type="AlphaFoldDB" id="A0A5B6UL01"/>
<name>A0A5B6UL01_9ROSI</name>
<dbReference type="Gene3D" id="3.30.200.20">
    <property type="entry name" value="Phosphorylase Kinase, domain 1"/>
    <property type="match status" value="1"/>
</dbReference>
<dbReference type="InterPro" id="IPR017441">
    <property type="entry name" value="Protein_kinase_ATP_BS"/>
</dbReference>
<evidence type="ECO:0000256" key="15">
    <source>
        <dbReference type="PROSITE-ProRule" id="PRU10141"/>
    </source>
</evidence>
<proteinExistence type="inferred from homology"/>
<dbReference type="Proteomes" id="UP000325315">
    <property type="component" value="Unassembled WGS sequence"/>
</dbReference>
<feature type="binding site" evidence="15">
    <location>
        <position position="300"/>
    </location>
    <ligand>
        <name>ATP</name>
        <dbReference type="ChEBI" id="CHEBI:30616"/>
    </ligand>
</feature>
<comment type="subcellular location">
    <subcellularLocation>
        <location evidence="1">Membrane</location>
        <topology evidence="1">Multi-pass membrane protein</topology>
    </subcellularLocation>
</comment>
<evidence type="ECO:0000259" key="18">
    <source>
        <dbReference type="PROSITE" id="PS50089"/>
    </source>
</evidence>
<dbReference type="PROSITE" id="PS50011">
    <property type="entry name" value="PROTEIN_KINASE_DOM"/>
    <property type="match status" value="1"/>
</dbReference>
<evidence type="ECO:0000256" key="9">
    <source>
        <dbReference type="ARBA" id="ARBA00022833"/>
    </source>
</evidence>
<dbReference type="SUPFAM" id="SSF57850">
    <property type="entry name" value="RING/U-box"/>
    <property type="match status" value="1"/>
</dbReference>
<dbReference type="InterPro" id="IPR008271">
    <property type="entry name" value="Ser/Thr_kinase_AS"/>
</dbReference>
<dbReference type="Gene3D" id="1.10.510.10">
    <property type="entry name" value="Transferase(Phosphotransferase) domain 1"/>
    <property type="match status" value="1"/>
</dbReference>
<feature type="domain" description="Protein kinase" evidence="17">
    <location>
        <begin position="272"/>
        <end position="552"/>
    </location>
</feature>
<keyword evidence="9" id="KW-0862">Zinc</keyword>
<comment type="caution">
    <text evidence="19">The sequence shown here is derived from an EMBL/GenBank/DDBJ whole genome shotgun (WGS) entry which is preliminary data.</text>
</comment>
<keyword evidence="5" id="KW-0479">Metal-binding</keyword>
<accession>A0A5B6UL01</accession>
<dbReference type="SMART" id="SM00220">
    <property type="entry name" value="S_TKc"/>
    <property type="match status" value="1"/>
</dbReference>
<dbReference type="CDD" id="cd23119">
    <property type="entry name" value="RING-H2_NIPL1-like"/>
    <property type="match status" value="1"/>
</dbReference>
<dbReference type="Gene3D" id="3.30.40.10">
    <property type="entry name" value="Zinc/RING finger domain, C3HC4 (zinc finger)"/>
    <property type="match status" value="1"/>
</dbReference>
<evidence type="ECO:0000256" key="2">
    <source>
        <dbReference type="ARBA" id="ARBA00022527"/>
    </source>
</evidence>
<dbReference type="InterPro" id="IPR013083">
    <property type="entry name" value="Znf_RING/FYVE/PHD"/>
</dbReference>
<organism evidence="19 20">
    <name type="scientific">Gossypium australe</name>
    <dbReference type="NCBI Taxonomy" id="47621"/>
    <lineage>
        <taxon>Eukaryota</taxon>
        <taxon>Viridiplantae</taxon>
        <taxon>Streptophyta</taxon>
        <taxon>Embryophyta</taxon>
        <taxon>Tracheophyta</taxon>
        <taxon>Spermatophyta</taxon>
        <taxon>Magnoliopsida</taxon>
        <taxon>eudicotyledons</taxon>
        <taxon>Gunneridae</taxon>
        <taxon>Pentapetalae</taxon>
        <taxon>rosids</taxon>
        <taxon>malvids</taxon>
        <taxon>Malvales</taxon>
        <taxon>Malvaceae</taxon>
        <taxon>Malvoideae</taxon>
        <taxon>Gossypium</taxon>
    </lineage>
</organism>
<dbReference type="InterPro" id="IPR000719">
    <property type="entry name" value="Prot_kinase_dom"/>
</dbReference>